<feature type="domain" description="Flagellar protein FlgJ N-terminal" evidence="1">
    <location>
        <begin position="59"/>
        <end position="105"/>
    </location>
</feature>
<protein>
    <recommendedName>
        <fullName evidence="1">Flagellar protein FlgJ N-terminal domain-containing protein</fullName>
    </recommendedName>
</protein>
<evidence type="ECO:0000313" key="2">
    <source>
        <dbReference type="EMBL" id="BCN29640.1"/>
    </source>
</evidence>
<name>A0A7R7EJ00_9FIRM</name>
<keyword evidence="3" id="KW-1185">Reference proteome</keyword>
<reference evidence="2 3" key="1">
    <citation type="submission" date="2020-11" db="EMBL/GenBank/DDBJ databases">
        <title>Draft genome sequencing of a Lachnospiraceae strain isolated from anoxic soil subjected to BSD treatment.</title>
        <authorList>
            <person name="Uek A."/>
            <person name="Tonouchi A."/>
        </authorList>
    </citation>
    <scope>NUCLEOTIDE SEQUENCE [LARGE SCALE GENOMIC DNA]</scope>
    <source>
        <strain evidence="2 3">TB5</strain>
    </source>
</reference>
<dbReference type="RefSeq" id="WP_271714909.1">
    <property type="nucleotide sequence ID" value="NZ_AP024169.1"/>
</dbReference>
<proteinExistence type="predicted"/>
<dbReference type="InterPro" id="IPR019301">
    <property type="entry name" value="Flagellar_prot_FlgJ_N"/>
</dbReference>
<dbReference type="Proteomes" id="UP000595897">
    <property type="component" value="Chromosome"/>
</dbReference>
<accession>A0A7R7EJ00</accession>
<dbReference type="AlphaFoldDB" id="A0A7R7EJ00"/>
<dbReference type="EMBL" id="AP024169">
    <property type="protein sequence ID" value="BCN29640.1"/>
    <property type="molecule type" value="Genomic_DNA"/>
</dbReference>
<organism evidence="2 3">
    <name type="scientific">Anaeromicropila herbilytica</name>
    <dbReference type="NCBI Taxonomy" id="2785025"/>
    <lineage>
        <taxon>Bacteria</taxon>
        <taxon>Bacillati</taxon>
        <taxon>Bacillota</taxon>
        <taxon>Clostridia</taxon>
        <taxon>Lachnospirales</taxon>
        <taxon>Lachnospiraceae</taxon>
        <taxon>Anaeromicropila</taxon>
    </lineage>
</organism>
<evidence type="ECO:0000259" key="1">
    <source>
        <dbReference type="Pfam" id="PF10135"/>
    </source>
</evidence>
<dbReference type="Pfam" id="PF10135">
    <property type="entry name" value="Rod-binding"/>
    <property type="match status" value="1"/>
</dbReference>
<dbReference type="KEGG" id="ahb:bsdtb5_09350"/>
<sequence>MSISIGSNSLLNSTVNTSLNSTTATKLEDSLSNKSNSSDKELLESCKQFESYLVEQVFKEMKKTVPENEDENNEYLKNFGDILYENYAKNVTEGQGLGIAKMLYESMKR</sequence>
<evidence type="ECO:0000313" key="3">
    <source>
        <dbReference type="Proteomes" id="UP000595897"/>
    </source>
</evidence>
<gene>
    <name evidence="2" type="ORF">bsdtb5_09350</name>
</gene>